<evidence type="ECO:0000256" key="8">
    <source>
        <dbReference type="HAMAP-Rule" id="MF_00158"/>
    </source>
</evidence>
<keyword evidence="8" id="KW-0963">Cytoplasm</keyword>
<accession>A0ABT0GX04</accession>
<keyword evidence="6 8" id="KW-0067">ATP-binding</keyword>
<feature type="binding site" evidence="8">
    <location>
        <begin position="30"/>
        <end position="37"/>
    </location>
    <ligand>
        <name>ATP</name>
        <dbReference type="ChEBI" id="CHEBI:30616"/>
    </ligand>
</feature>
<evidence type="ECO:0000256" key="4">
    <source>
        <dbReference type="ARBA" id="ARBA00022655"/>
    </source>
</evidence>
<evidence type="ECO:0000256" key="1">
    <source>
        <dbReference type="ARBA" id="ARBA00004990"/>
    </source>
</evidence>
<dbReference type="Gene3D" id="3.40.50.620">
    <property type="entry name" value="HUPs"/>
    <property type="match status" value="1"/>
</dbReference>
<protein>
    <recommendedName>
        <fullName evidence="8">Pantothenate synthetase</fullName>
        <shortName evidence="8">PS</shortName>
        <ecNumber evidence="8">6.3.2.1</ecNumber>
    </recommendedName>
    <alternativeName>
        <fullName evidence="8">Pantoate--beta-alanine ligase</fullName>
    </alternativeName>
    <alternativeName>
        <fullName evidence="8">Pantoate-activating enzyme</fullName>
    </alternativeName>
</protein>
<dbReference type="Proteomes" id="UP001431221">
    <property type="component" value="Unassembled WGS sequence"/>
</dbReference>
<evidence type="ECO:0000256" key="7">
    <source>
        <dbReference type="ARBA" id="ARBA00048258"/>
    </source>
</evidence>
<comment type="pathway">
    <text evidence="1 8">Cofactor biosynthesis; (R)-pantothenate biosynthesis; (R)-pantothenate from (R)-pantoate and beta-alanine: step 1/1.</text>
</comment>
<feature type="binding site" evidence="8">
    <location>
        <begin position="184"/>
        <end position="187"/>
    </location>
    <ligand>
        <name>ATP</name>
        <dbReference type="ChEBI" id="CHEBI:30616"/>
    </ligand>
</feature>
<sequence length="287" mass="31127">MKICRTRAELRQAVRGWKLAGETVGLVPTMGYLHEGHLGLVRLAREKADRAVTTIFVNPTQFGPNEDLDTYPRDEARDLALLEAENVDAVFMPDVTEMYGAGGDTFVEVPGLSSILQGALRPGHFRGVATVVTKLFNIATPDFAVFGEKDYQQLTLIRQMVRDLDMPLEIVAHPTVREADGLAMSSRNVRLSPEHRQQAVALSRSLSAAEALATSGPEIDALEKAVRAELAEARDGDVQSVDIRDAETLAALSGPLKRPAVVLLAVRFGAVLLIDQRVITPRSVPGA</sequence>
<dbReference type="Gene3D" id="3.30.1300.10">
    <property type="entry name" value="Pantoate-beta-alanine ligase, C-terminal domain"/>
    <property type="match status" value="1"/>
</dbReference>
<evidence type="ECO:0000256" key="6">
    <source>
        <dbReference type="ARBA" id="ARBA00022840"/>
    </source>
</evidence>
<evidence type="ECO:0000313" key="9">
    <source>
        <dbReference type="EMBL" id="MCK7613770.1"/>
    </source>
</evidence>
<feature type="binding site" evidence="8">
    <location>
        <position position="61"/>
    </location>
    <ligand>
        <name>beta-alanine</name>
        <dbReference type="ChEBI" id="CHEBI:57966"/>
    </ligand>
</feature>
<dbReference type="SUPFAM" id="SSF52374">
    <property type="entry name" value="Nucleotidylyl transferase"/>
    <property type="match status" value="1"/>
</dbReference>
<dbReference type="Pfam" id="PF02569">
    <property type="entry name" value="Pantoate_ligase"/>
    <property type="match status" value="1"/>
</dbReference>
<dbReference type="PANTHER" id="PTHR21299">
    <property type="entry name" value="CYTIDYLATE KINASE/PANTOATE-BETA-ALANINE LIGASE"/>
    <property type="match status" value="1"/>
</dbReference>
<dbReference type="EMBL" id="JALNMJ010000011">
    <property type="protein sequence ID" value="MCK7613770.1"/>
    <property type="molecule type" value="Genomic_DNA"/>
</dbReference>
<dbReference type="InterPro" id="IPR003721">
    <property type="entry name" value="Pantoate_ligase"/>
</dbReference>
<proteinExistence type="inferred from homology"/>
<dbReference type="HAMAP" id="MF_00158">
    <property type="entry name" value="PanC"/>
    <property type="match status" value="1"/>
</dbReference>
<evidence type="ECO:0000313" key="10">
    <source>
        <dbReference type="Proteomes" id="UP001431221"/>
    </source>
</evidence>
<comment type="subcellular location">
    <subcellularLocation>
        <location evidence="8">Cytoplasm</location>
    </subcellularLocation>
</comment>
<keyword evidence="5 8" id="KW-0547">Nucleotide-binding</keyword>
<comment type="subunit">
    <text evidence="8">Homodimer.</text>
</comment>
<comment type="function">
    <text evidence="8">Catalyzes the condensation of pantoate with beta-alanine in an ATP-dependent reaction via a pantoyl-adenylate intermediate.</text>
</comment>
<dbReference type="RefSeq" id="WP_248155968.1">
    <property type="nucleotide sequence ID" value="NZ_JALNMJ010000011.1"/>
</dbReference>
<comment type="similarity">
    <text evidence="2 8">Belongs to the pantothenate synthetase family.</text>
</comment>
<dbReference type="NCBIfam" id="TIGR00018">
    <property type="entry name" value="panC"/>
    <property type="match status" value="1"/>
</dbReference>
<feature type="binding site" evidence="8">
    <location>
        <position position="61"/>
    </location>
    <ligand>
        <name>(R)-pantoate</name>
        <dbReference type="ChEBI" id="CHEBI:15980"/>
    </ligand>
</feature>
<feature type="binding site" evidence="8">
    <location>
        <position position="153"/>
    </location>
    <ligand>
        <name>(R)-pantoate</name>
        <dbReference type="ChEBI" id="CHEBI:15980"/>
    </ligand>
</feature>
<feature type="binding site" evidence="8">
    <location>
        <position position="176"/>
    </location>
    <ligand>
        <name>ATP</name>
        <dbReference type="ChEBI" id="CHEBI:30616"/>
    </ligand>
</feature>
<name>A0ABT0GX04_9HYPH</name>
<dbReference type="GO" id="GO:0016874">
    <property type="term" value="F:ligase activity"/>
    <property type="evidence" value="ECO:0007669"/>
    <property type="project" value="UniProtKB-KW"/>
</dbReference>
<dbReference type="InterPro" id="IPR014729">
    <property type="entry name" value="Rossmann-like_a/b/a_fold"/>
</dbReference>
<feature type="binding site" evidence="8">
    <location>
        <begin position="147"/>
        <end position="150"/>
    </location>
    <ligand>
        <name>ATP</name>
        <dbReference type="ChEBI" id="CHEBI:30616"/>
    </ligand>
</feature>
<organism evidence="9 10">
    <name type="scientific">Roseibium sediminicola</name>
    <dbReference type="NCBI Taxonomy" id="2933272"/>
    <lineage>
        <taxon>Bacteria</taxon>
        <taxon>Pseudomonadati</taxon>
        <taxon>Pseudomonadota</taxon>
        <taxon>Alphaproteobacteria</taxon>
        <taxon>Hyphomicrobiales</taxon>
        <taxon>Stappiaceae</taxon>
        <taxon>Roseibium</taxon>
    </lineage>
</organism>
<reference evidence="9" key="1">
    <citation type="submission" date="2022-04" db="EMBL/GenBank/DDBJ databases">
        <title>Roseibium sp. CAU 1639 isolated from mud.</title>
        <authorList>
            <person name="Kim W."/>
        </authorList>
    </citation>
    <scope>NUCLEOTIDE SEQUENCE</scope>
    <source>
        <strain evidence="9">CAU 1639</strain>
    </source>
</reference>
<evidence type="ECO:0000256" key="2">
    <source>
        <dbReference type="ARBA" id="ARBA00009256"/>
    </source>
</evidence>
<keyword evidence="3 8" id="KW-0436">Ligase</keyword>
<keyword evidence="4 8" id="KW-0566">Pantothenate biosynthesis</keyword>
<dbReference type="EC" id="6.3.2.1" evidence="8"/>
<evidence type="ECO:0000256" key="3">
    <source>
        <dbReference type="ARBA" id="ARBA00022598"/>
    </source>
</evidence>
<dbReference type="InterPro" id="IPR042176">
    <property type="entry name" value="Pantoate_ligase_C"/>
</dbReference>
<dbReference type="CDD" id="cd00560">
    <property type="entry name" value="PanC"/>
    <property type="match status" value="1"/>
</dbReference>
<keyword evidence="10" id="KW-1185">Reference proteome</keyword>
<dbReference type="PANTHER" id="PTHR21299:SF1">
    <property type="entry name" value="PANTOATE--BETA-ALANINE LIGASE"/>
    <property type="match status" value="1"/>
</dbReference>
<evidence type="ECO:0000256" key="5">
    <source>
        <dbReference type="ARBA" id="ARBA00022741"/>
    </source>
</evidence>
<comment type="caution">
    <text evidence="9">The sequence shown here is derived from an EMBL/GenBank/DDBJ whole genome shotgun (WGS) entry which is preliminary data.</text>
</comment>
<feature type="active site" description="Proton donor" evidence="8">
    <location>
        <position position="37"/>
    </location>
</feature>
<comment type="miscellaneous">
    <text evidence="8">The reaction proceeds by a bi uni uni bi ping pong mechanism.</text>
</comment>
<comment type="catalytic activity">
    <reaction evidence="7 8">
        <text>(R)-pantoate + beta-alanine + ATP = (R)-pantothenate + AMP + diphosphate + H(+)</text>
        <dbReference type="Rhea" id="RHEA:10912"/>
        <dbReference type="ChEBI" id="CHEBI:15378"/>
        <dbReference type="ChEBI" id="CHEBI:15980"/>
        <dbReference type="ChEBI" id="CHEBI:29032"/>
        <dbReference type="ChEBI" id="CHEBI:30616"/>
        <dbReference type="ChEBI" id="CHEBI:33019"/>
        <dbReference type="ChEBI" id="CHEBI:57966"/>
        <dbReference type="ChEBI" id="CHEBI:456215"/>
        <dbReference type="EC" id="6.3.2.1"/>
    </reaction>
</comment>
<gene>
    <name evidence="8 9" type="primary">panC</name>
    <name evidence="9" type="ORF">M0H32_16505</name>
</gene>